<sequence length="619" mass="66095">MNKWIIAATSAAMMAAVVGCKSSSSDDDTAETPEVVTPESISLSYLGRYSSGVFGQSAAEIPAYDAQNQHIFIVNAQKGAVDVLDASDIANPTLVQTLTVESIAEGAVVNSIAFKAGYLAVAVEAATKTDPGYVALFDATTLELLGSRQVGALPDMLTFTPDGKYLLVANEGEPSNDYSVDPEGSISILSVNGDELVEVKTADFSAFNSQKAALQDAGVRIFGPGASVAQDLEPEYIAVSADSATAWVSLQENNALAKVDIASATVTEILPLGYKDHGQEENALDLSDSDDAINIKAWPGVLGMYQPDAIYAYEVDGSTYLITANEGDSRAWGEDDQAYWDGDASKGFVEEFRMKSLTDSRGFNRRVGDDLAPQLHAMAEGALINPSVFGYCGATMTDRGDCGEDEQLGRLTVAWTDGYRKDADGNPVMFDATGIENPAGDRLMYDNLYAYGARSFSIRDEDGNLVWDSADQFEQHFASADCMLGSNRDIPCVDYFNATHDEGDTFDNRSDNKGPEPEGITVGHLGNKTFAFIGLERIGGVMAYDITDPTAPFFVDYLNTREDWTSEDPESVLADAGDLGPEGLVFISAQDSPNGEALLVIGNEVSGTTAVYQINQAVE</sequence>
<comment type="caution">
    <text evidence="2">The sequence shown here is derived from an EMBL/GenBank/DDBJ whole genome shotgun (WGS) entry which is preliminary data.</text>
</comment>
<dbReference type="InterPro" id="IPR011045">
    <property type="entry name" value="N2O_reductase_N"/>
</dbReference>
<dbReference type="Gene3D" id="2.130.10.10">
    <property type="entry name" value="YVTN repeat-like/Quinoprotein amine dehydrogenase"/>
    <property type="match status" value="1"/>
</dbReference>
<evidence type="ECO:0000259" key="1">
    <source>
        <dbReference type="Pfam" id="PF22494"/>
    </source>
</evidence>
<dbReference type="InterPro" id="IPR055188">
    <property type="entry name" value="Choice_anch_I"/>
</dbReference>
<dbReference type="RefSeq" id="WP_353386720.1">
    <property type="nucleotide sequence ID" value="NZ_BAABWD010000001.1"/>
</dbReference>
<gene>
    <name evidence="2" type="ORF">NBRC116187_08730</name>
</gene>
<feature type="domain" description="Choice-of-anchor I" evidence="1">
    <location>
        <begin position="438"/>
        <end position="614"/>
    </location>
</feature>
<dbReference type="SUPFAM" id="SSF50974">
    <property type="entry name" value="Nitrous oxide reductase, N-terminal domain"/>
    <property type="match status" value="1"/>
</dbReference>
<name>A0ABP9ZM10_9GAMM</name>
<dbReference type="PANTHER" id="PTHR46928">
    <property type="entry name" value="MESENCHYME-SPECIFIC CELL SURFACE GLYCOPROTEIN"/>
    <property type="match status" value="1"/>
</dbReference>
<protein>
    <submittedName>
        <fullName evidence="2">Choice-of-anchor I family protein</fullName>
    </submittedName>
</protein>
<organism evidence="2 3">
    <name type="scientific">Halopseudomonas sabulinigri</name>
    <dbReference type="NCBI Taxonomy" id="472181"/>
    <lineage>
        <taxon>Bacteria</taxon>
        <taxon>Pseudomonadati</taxon>
        <taxon>Pseudomonadota</taxon>
        <taxon>Gammaproteobacteria</taxon>
        <taxon>Pseudomonadales</taxon>
        <taxon>Pseudomonadaceae</taxon>
        <taxon>Halopseudomonas</taxon>
    </lineage>
</organism>
<reference evidence="2 3" key="1">
    <citation type="submission" date="2024-04" db="EMBL/GenBank/DDBJ databases">
        <title>Draft genome sequence of Halopseudomonas sabulinigri NBRC 116187.</title>
        <authorList>
            <person name="Miyakawa T."/>
            <person name="Kusuya Y."/>
            <person name="Miura T."/>
        </authorList>
    </citation>
    <scope>NUCLEOTIDE SEQUENCE [LARGE SCALE GENOMIC DNA]</scope>
    <source>
        <strain evidence="2 3">4NH20-0042</strain>
    </source>
</reference>
<evidence type="ECO:0000313" key="2">
    <source>
        <dbReference type="EMBL" id="GAA6130513.1"/>
    </source>
</evidence>
<dbReference type="EMBL" id="BAABWD010000001">
    <property type="protein sequence ID" value="GAA6130513.1"/>
    <property type="molecule type" value="Genomic_DNA"/>
</dbReference>
<dbReference type="Pfam" id="PF22494">
    <property type="entry name" value="choice_anch_I"/>
    <property type="match status" value="2"/>
</dbReference>
<dbReference type="PANTHER" id="PTHR46928:SF1">
    <property type="entry name" value="MESENCHYME-SPECIFIC CELL SURFACE GLYCOPROTEIN"/>
    <property type="match status" value="1"/>
</dbReference>
<dbReference type="Proteomes" id="UP001486808">
    <property type="component" value="Unassembled WGS sequence"/>
</dbReference>
<proteinExistence type="predicted"/>
<dbReference type="PROSITE" id="PS51257">
    <property type="entry name" value="PROKAR_LIPOPROTEIN"/>
    <property type="match status" value="1"/>
</dbReference>
<evidence type="ECO:0000313" key="3">
    <source>
        <dbReference type="Proteomes" id="UP001486808"/>
    </source>
</evidence>
<dbReference type="NCBIfam" id="NF038117">
    <property type="entry name" value="choice_anch_I"/>
    <property type="match status" value="1"/>
</dbReference>
<feature type="domain" description="Choice-of-anchor I" evidence="1">
    <location>
        <begin position="55"/>
        <end position="332"/>
    </location>
</feature>
<dbReference type="InterPro" id="IPR015943">
    <property type="entry name" value="WD40/YVTN_repeat-like_dom_sf"/>
</dbReference>
<accession>A0ABP9ZM10</accession>
<dbReference type="InterPro" id="IPR052956">
    <property type="entry name" value="Mesenchyme-surface_protein"/>
</dbReference>
<keyword evidence="3" id="KW-1185">Reference proteome</keyword>